<dbReference type="Proteomes" id="UP001054902">
    <property type="component" value="Unassembled WGS sequence"/>
</dbReference>
<protein>
    <recommendedName>
        <fullName evidence="6">Fe2OG dioxygenase domain-containing protein</fullName>
    </recommendedName>
</protein>
<dbReference type="GO" id="GO:0004656">
    <property type="term" value="F:procollagen-proline 4-dioxygenase activity"/>
    <property type="evidence" value="ECO:0007669"/>
    <property type="project" value="TreeGrafter"/>
</dbReference>
<comment type="cofactor">
    <cofactor evidence="1">
        <name>L-ascorbate</name>
        <dbReference type="ChEBI" id="CHEBI:38290"/>
    </cofactor>
</comment>
<dbReference type="Gene3D" id="2.60.120.620">
    <property type="entry name" value="q2cbj1_9rhob like domain"/>
    <property type="match status" value="1"/>
</dbReference>
<evidence type="ECO:0000313" key="7">
    <source>
        <dbReference type="EMBL" id="GFH45733.1"/>
    </source>
</evidence>
<dbReference type="GO" id="GO:0005506">
    <property type="term" value="F:iron ion binding"/>
    <property type="evidence" value="ECO:0007669"/>
    <property type="project" value="InterPro"/>
</dbReference>
<evidence type="ECO:0000256" key="4">
    <source>
        <dbReference type="ARBA" id="ARBA00023002"/>
    </source>
</evidence>
<keyword evidence="3" id="KW-0223">Dioxygenase</keyword>
<gene>
    <name evidence="7" type="ORF">CTEN210_02207</name>
</gene>
<dbReference type="InterPro" id="IPR044862">
    <property type="entry name" value="Pro_4_hyd_alph_FE2OG_OXY"/>
</dbReference>
<reference evidence="7 8" key="1">
    <citation type="journal article" date="2021" name="Sci. Rep.">
        <title>The genome of the diatom Chaetoceros tenuissimus carries an ancient integrated fragment of an extant virus.</title>
        <authorList>
            <person name="Hongo Y."/>
            <person name="Kimura K."/>
            <person name="Takaki Y."/>
            <person name="Yoshida Y."/>
            <person name="Baba S."/>
            <person name="Kobayashi G."/>
            <person name="Nagasaki K."/>
            <person name="Hano T."/>
            <person name="Tomaru Y."/>
        </authorList>
    </citation>
    <scope>NUCLEOTIDE SEQUENCE [LARGE SCALE GENOMIC DNA]</scope>
    <source>
        <strain evidence="7 8">NIES-3715</strain>
    </source>
</reference>
<keyword evidence="5" id="KW-0408">Iron</keyword>
<evidence type="ECO:0000313" key="8">
    <source>
        <dbReference type="Proteomes" id="UP001054902"/>
    </source>
</evidence>
<dbReference type="GO" id="GO:0031418">
    <property type="term" value="F:L-ascorbic acid binding"/>
    <property type="evidence" value="ECO:0007669"/>
    <property type="project" value="InterPro"/>
</dbReference>
<dbReference type="InterPro" id="IPR005123">
    <property type="entry name" value="Oxoglu/Fe-dep_dioxygenase_dom"/>
</dbReference>
<dbReference type="AlphaFoldDB" id="A0AAD3CHI2"/>
<dbReference type="InterPro" id="IPR006620">
    <property type="entry name" value="Pro_4_hyd_alph"/>
</dbReference>
<dbReference type="SMART" id="SM00702">
    <property type="entry name" value="P4Hc"/>
    <property type="match status" value="1"/>
</dbReference>
<dbReference type="PROSITE" id="PS51471">
    <property type="entry name" value="FE2OG_OXY"/>
    <property type="match status" value="1"/>
</dbReference>
<keyword evidence="2" id="KW-0479">Metal-binding</keyword>
<comment type="caution">
    <text evidence="7">The sequence shown here is derived from an EMBL/GenBank/DDBJ whole genome shotgun (WGS) entry which is preliminary data.</text>
</comment>
<dbReference type="InterPro" id="IPR045054">
    <property type="entry name" value="P4HA-like"/>
</dbReference>
<evidence type="ECO:0000256" key="5">
    <source>
        <dbReference type="ARBA" id="ARBA00023004"/>
    </source>
</evidence>
<feature type="domain" description="Fe2OG dioxygenase" evidence="6">
    <location>
        <begin position="165"/>
        <end position="287"/>
    </location>
</feature>
<sequence>MKQLIVLFAYAISQGNAFQSSDNTRLSPIQAVHARYPLKAQEVDVTQETEYFWKEVRSRDEILLHVTKSIFPNHEFAEVSQNVKVISNELPLITIDNFISENECIEIMRAAEELGTLKRSTLGASQEVSNLRTSSTIWLTREHCENPILALQSKANILSGIPIRNYENLQVVKYNGNGEKFGLHTDHLEAFNDLKIGGRLATCLVYLNSAAEGFEENRFTGGTTHFPEYNVFVKPKVGRAVFWFNTIERIGGENFNPNQLRPDLRSRHSGTPVHNGEKWVCNLWMHPFPLS</sequence>
<evidence type="ECO:0000256" key="1">
    <source>
        <dbReference type="ARBA" id="ARBA00001961"/>
    </source>
</evidence>
<organism evidence="7 8">
    <name type="scientific">Chaetoceros tenuissimus</name>
    <dbReference type="NCBI Taxonomy" id="426638"/>
    <lineage>
        <taxon>Eukaryota</taxon>
        <taxon>Sar</taxon>
        <taxon>Stramenopiles</taxon>
        <taxon>Ochrophyta</taxon>
        <taxon>Bacillariophyta</taxon>
        <taxon>Coscinodiscophyceae</taxon>
        <taxon>Chaetocerotophycidae</taxon>
        <taxon>Chaetocerotales</taxon>
        <taxon>Chaetocerotaceae</taxon>
        <taxon>Chaetoceros</taxon>
    </lineage>
</organism>
<dbReference type="EMBL" id="BLLK01000022">
    <property type="protein sequence ID" value="GFH45733.1"/>
    <property type="molecule type" value="Genomic_DNA"/>
</dbReference>
<accession>A0AAD3CHI2</accession>
<dbReference type="PANTHER" id="PTHR10869">
    <property type="entry name" value="PROLYL 4-HYDROXYLASE ALPHA SUBUNIT"/>
    <property type="match status" value="1"/>
</dbReference>
<evidence type="ECO:0000259" key="6">
    <source>
        <dbReference type="PROSITE" id="PS51471"/>
    </source>
</evidence>
<keyword evidence="4" id="KW-0560">Oxidoreductase</keyword>
<dbReference type="Pfam" id="PF13640">
    <property type="entry name" value="2OG-FeII_Oxy_3"/>
    <property type="match status" value="1"/>
</dbReference>
<dbReference type="GO" id="GO:0005783">
    <property type="term" value="C:endoplasmic reticulum"/>
    <property type="evidence" value="ECO:0007669"/>
    <property type="project" value="TreeGrafter"/>
</dbReference>
<evidence type="ECO:0000256" key="2">
    <source>
        <dbReference type="ARBA" id="ARBA00022723"/>
    </source>
</evidence>
<evidence type="ECO:0000256" key="3">
    <source>
        <dbReference type="ARBA" id="ARBA00022964"/>
    </source>
</evidence>
<name>A0AAD3CHI2_9STRA</name>
<proteinExistence type="predicted"/>
<keyword evidence="8" id="KW-1185">Reference proteome</keyword>
<dbReference type="PANTHER" id="PTHR10869:SF229">
    <property type="entry name" value="PROLYL 4-HYDROXYLASE ALPHA SUBUNIT DOMAIN-CONTAINING PROTEIN"/>
    <property type="match status" value="1"/>
</dbReference>